<accession>A0ABV4AMQ7</accession>
<feature type="transmembrane region" description="Helical" evidence="1">
    <location>
        <begin position="65"/>
        <end position="98"/>
    </location>
</feature>
<keyword evidence="1" id="KW-0472">Membrane</keyword>
<keyword evidence="1" id="KW-0812">Transmembrane</keyword>
<proteinExistence type="predicted"/>
<protein>
    <submittedName>
        <fullName evidence="3">DUF4190 domain-containing protein</fullName>
    </submittedName>
</protein>
<keyword evidence="4" id="KW-1185">Reference proteome</keyword>
<dbReference type="InterPro" id="IPR025241">
    <property type="entry name" value="DUF4190"/>
</dbReference>
<comment type="caution">
    <text evidence="3">The sequence shown here is derived from an EMBL/GenBank/DDBJ whole genome shotgun (WGS) entry which is preliminary data.</text>
</comment>
<evidence type="ECO:0000256" key="1">
    <source>
        <dbReference type="SAM" id="Phobius"/>
    </source>
</evidence>
<feature type="domain" description="DUF4190" evidence="2">
    <location>
        <begin position="14"/>
        <end position="80"/>
    </location>
</feature>
<feature type="transmembrane region" description="Helical" evidence="1">
    <location>
        <begin position="15"/>
        <end position="44"/>
    </location>
</feature>
<keyword evidence="1" id="KW-1133">Transmembrane helix</keyword>
<reference evidence="3 4" key="1">
    <citation type="submission" date="2024-07" db="EMBL/GenBank/DDBJ databases">
        <title>Molecular mechanisms and environmental adaptations of flagellar loss and biofilm growth of Rhodanobacter under environmental stress.</title>
        <authorList>
            <person name="Chen M."/>
        </authorList>
    </citation>
    <scope>NUCLEOTIDE SEQUENCE [LARGE SCALE GENOMIC DNA]</scope>
    <source>
        <strain evidence="3 4">RS22</strain>
    </source>
</reference>
<evidence type="ECO:0000259" key="2">
    <source>
        <dbReference type="Pfam" id="PF13828"/>
    </source>
</evidence>
<organism evidence="3 4">
    <name type="scientific">Rhodanobacter humi</name>
    <dbReference type="NCBI Taxonomy" id="1888173"/>
    <lineage>
        <taxon>Bacteria</taxon>
        <taxon>Pseudomonadati</taxon>
        <taxon>Pseudomonadota</taxon>
        <taxon>Gammaproteobacteria</taxon>
        <taxon>Lysobacterales</taxon>
        <taxon>Rhodanobacteraceae</taxon>
        <taxon>Rhodanobacter</taxon>
    </lineage>
</organism>
<evidence type="ECO:0000313" key="3">
    <source>
        <dbReference type="EMBL" id="MEY2181250.1"/>
    </source>
</evidence>
<evidence type="ECO:0000313" key="4">
    <source>
        <dbReference type="Proteomes" id="UP001562159"/>
    </source>
</evidence>
<dbReference type="EMBL" id="JBGBPY010000001">
    <property type="protein sequence ID" value="MEY2181250.1"/>
    <property type="molecule type" value="Genomic_DNA"/>
</dbReference>
<sequence>MSYQPPQRSSTSSLAIVSLIFGVLAWCMLPFVGALVAVICGHLARNEIRRAPVDQRIEGDGMAIAGMVLGYVQLVLSVLAVFFLIAALVFGLGLAHFWR</sequence>
<dbReference type="Pfam" id="PF13828">
    <property type="entry name" value="DUF4190"/>
    <property type="match status" value="1"/>
</dbReference>
<gene>
    <name evidence="3" type="ORF">AB7878_02375</name>
</gene>
<name>A0ABV4AMQ7_9GAMM</name>
<dbReference type="Proteomes" id="UP001562159">
    <property type="component" value="Unassembled WGS sequence"/>
</dbReference>